<dbReference type="NCBIfam" id="TIGR00244">
    <property type="entry name" value="transcriptional regulator NrdR"/>
    <property type="match status" value="1"/>
</dbReference>
<accession>A0A5D0MMX2</accession>
<dbReference type="PROSITE" id="PS51161">
    <property type="entry name" value="ATP_CONE"/>
    <property type="match status" value="1"/>
</dbReference>
<keyword evidence="5 7" id="KW-0238">DNA-binding</keyword>
<evidence type="ECO:0000256" key="1">
    <source>
        <dbReference type="ARBA" id="ARBA00022491"/>
    </source>
</evidence>
<evidence type="ECO:0000313" key="11">
    <source>
        <dbReference type="Proteomes" id="UP000324143"/>
    </source>
</evidence>
<feature type="compositionally biased region" description="Basic and acidic residues" evidence="8">
    <location>
        <begin position="1"/>
        <end position="11"/>
    </location>
</feature>
<dbReference type="Pfam" id="PF22811">
    <property type="entry name" value="Zn_ribbon_NrdR"/>
    <property type="match status" value="1"/>
</dbReference>
<evidence type="ECO:0000256" key="7">
    <source>
        <dbReference type="HAMAP-Rule" id="MF_00440"/>
    </source>
</evidence>
<keyword evidence="1 7" id="KW-0678">Repressor</keyword>
<organism evidence="10 11">
    <name type="scientific">Candidatus Mcinerneyibacterium aminivorans</name>
    <dbReference type="NCBI Taxonomy" id="2703815"/>
    <lineage>
        <taxon>Bacteria</taxon>
        <taxon>Candidatus Macinerneyibacteriota</taxon>
        <taxon>Candidatus Mcinerneyibacteria</taxon>
        <taxon>Candidatus Mcinerneyibacteriales</taxon>
        <taxon>Candidatus Mcinerneyibacteriaceae</taxon>
        <taxon>Candidatus Mcinerneyibacterium</taxon>
    </lineage>
</organism>
<evidence type="ECO:0000256" key="2">
    <source>
        <dbReference type="ARBA" id="ARBA00022741"/>
    </source>
</evidence>
<evidence type="ECO:0000256" key="8">
    <source>
        <dbReference type="SAM" id="MobiDB-lite"/>
    </source>
</evidence>
<keyword evidence="2 7" id="KW-0547">Nucleotide-binding</keyword>
<reference evidence="10" key="1">
    <citation type="submission" date="2019-08" db="EMBL/GenBank/DDBJ databases">
        <title>Genomic characterization of a novel candidate phylum (ARYD3) from a high temperature, high salinity tertiary oil reservoir in north central Oklahoma, USA.</title>
        <authorList>
            <person name="Youssef N.H."/>
            <person name="Yadav A."/>
            <person name="Elshahed M.S."/>
        </authorList>
    </citation>
    <scope>NUCLEOTIDE SEQUENCE [LARGE SCALE GENOMIC DNA]</scope>
    <source>
        <strain evidence="10">ARYD3</strain>
    </source>
</reference>
<keyword evidence="11" id="KW-1185">Reference proteome</keyword>
<dbReference type="GO" id="GO:0008270">
    <property type="term" value="F:zinc ion binding"/>
    <property type="evidence" value="ECO:0007669"/>
    <property type="project" value="UniProtKB-UniRule"/>
</dbReference>
<proteinExistence type="inferred from homology"/>
<evidence type="ECO:0000256" key="6">
    <source>
        <dbReference type="ARBA" id="ARBA00023163"/>
    </source>
</evidence>
<dbReference type="GO" id="GO:0045892">
    <property type="term" value="P:negative regulation of DNA-templated transcription"/>
    <property type="evidence" value="ECO:0007669"/>
    <property type="project" value="UniProtKB-UniRule"/>
</dbReference>
<dbReference type="PANTHER" id="PTHR30455">
    <property type="entry name" value="TRANSCRIPTIONAL REPRESSOR NRDR"/>
    <property type="match status" value="1"/>
</dbReference>
<dbReference type="InterPro" id="IPR055173">
    <property type="entry name" value="NrdR-like_N"/>
</dbReference>
<dbReference type="HAMAP" id="MF_00440">
    <property type="entry name" value="NrdR"/>
    <property type="match status" value="1"/>
</dbReference>
<dbReference type="Proteomes" id="UP000324143">
    <property type="component" value="Unassembled WGS sequence"/>
</dbReference>
<evidence type="ECO:0000256" key="4">
    <source>
        <dbReference type="ARBA" id="ARBA00023015"/>
    </source>
</evidence>
<keyword evidence="7" id="KW-0862">Zinc</keyword>
<dbReference type="EMBL" id="VSIX01000016">
    <property type="protein sequence ID" value="TYB31939.1"/>
    <property type="molecule type" value="Genomic_DNA"/>
</dbReference>
<feature type="zinc finger region" evidence="7">
    <location>
        <begin position="3"/>
        <end position="34"/>
    </location>
</feature>
<evidence type="ECO:0000259" key="9">
    <source>
        <dbReference type="PROSITE" id="PS51161"/>
    </source>
</evidence>
<keyword evidence="3 7" id="KW-0067">ATP-binding</keyword>
<keyword evidence="6 7" id="KW-0804">Transcription</keyword>
<dbReference type="InterPro" id="IPR005144">
    <property type="entry name" value="ATP-cone_dom"/>
</dbReference>
<dbReference type="AlphaFoldDB" id="A0A5D0MMX2"/>
<comment type="cofactor">
    <cofactor evidence="7">
        <name>Zn(2+)</name>
        <dbReference type="ChEBI" id="CHEBI:29105"/>
    </cofactor>
    <text evidence="7">Binds 1 zinc ion.</text>
</comment>
<evidence type="ECO:0000256" key="5">
    <source>
        <dbReference type="ARBA" id="ARBA00023125"/>
    </source>
</evidence>
<sequence>MKCPHCGKDNNRVVNSRPSNNNNAIRRRRECNECSRRFTTYETIVEILPRIKKKDGRREEFDRSKLEQGIKKALEKRPISSEEIEKVIDRIERKLYKVEDKEVYSKYIGELVMEQLKELDPVAYVRFASVYREFKDATDFMEELKHFLENKK</sequence>
<dbReference type="InterPro" id="IPR003796">
    <property type="entry name" value="RNR_NrdR-like"/>
</dbReference>
<feature type="domain" description="ATP-cone" evidence="9">
    <location>
        <begin position="49"/>
        <end position="139"/>
    </location>
</feature>
<gene>
    <name evidence="7 10" type="primary">nrdR</name>
    <name evidence="10" type="ORF">FXF47_01490</name>
</gene>
<keyword evidence="4 7" id="KW-0805">Transcription regulation</keyword>
<comment type="function">
    <text evidence="7">Negatively regulates transcription of bacterial ribonucleotide reductase nrd genes and operons by binding to NrdR-boxes.</text>
</comment>
<evidence type="ECO:0000256" key="3">
    <source>
        <dbReference type="ARBA" id="ARBA00022840"/>
    </source>
</evidence>
<feature type="region of interest" description="Disordered" evidence="8">
    <location>
        <begin position="1"/>
        <end position="24"/>
    </location>
</feature>
<evidence type="ECO:0000313" key="10">
    <source>
        <dbReference type="EMBL" id="TYB31939.1"/>
    </source>
</evidence>
<protein>
    <recommendedName>
        <fullName evidence="7">Transcriptional repressor NrdR</fullName>
    </recommendedName>
</protein>
<dbReference type="Pfam" id="PF03477">
    <property type="entry name" value="ATP-cone"/>
    <property type="match status" value="1"/>
</dbReference>
<dbReference type="GO" id="GO:0005524">
    <property type="term" value="F:ATP binding"/>
    <property type="evidence" value="ECO:0007669"/>
    <property type="project" value="UniProtKB-UniRule"/>
</dbReference>
<keyword evidence="7" id="KW-0479">Metal-binding</keyword>
<feature type="compositionally biased region" description="Low complexity" evidence="8">
    <location>
        <begin position="12"/>
        <end position="24"/>
    </location>
</feature>
<name>A0A5D0MMX2_9BACT</name>
<comment type="caution">
    <text evidence="10">The sequence shown here is derived from an EMBL/GenBank/DDBJ whole genome shotgun (WGS) entry which is preliminary data.</text>
</comment>
<keyword evidence="7" id="KW-0863">Zinc-finger</keyword>
<dbReference type="PANTHER" id="PTHR30455:SF2">
    <property type="entry name" value="TRANSCRIPTIONAL REPRESSOR NRDR"/>
    <property type="match status" value="1"/>
</dbReference>
<dbReference type="GO" id="GO:0003677">
    <property type="term" value="F:DNA binding"/>
    <property type="evidence" value="ECO:0007669"/>
    <property type="project" value="UniProtKB-KW"/>
</dbReference>
<comment type="similarity">
    <text evidence="7">Belongs to the NrdR family.</text>
</comment>